<reference evidence="6" key="1">
    <citation type="submission" date="2019-02" db="EMBL/GenBank/DDBJ databases">
        <title>Glaciihabitans arcticus sp. nov., a psychrotolerant bacterium isolated from polar soil.</title>
        <authorList>
            <person name="Dahal R.H."/>
        </authorList>
    </citation>
    <scope>NUCLEOTIDE SEQUENCE [LARGE SCALE GENOMIC DNA]</scope>
    <source>
        <strain evidence="6">RP-3-7</strain>
    </source>
</reference>
<dbReference type="EMBL" id="SISG01000002">
    <property type="protein sequence ID" value="TBN55499.1"/>
    <property type="molecule type" value="Genomic_DNA"/>
</dbReference>
<dbReference type="GO" id="GO:0016747">
    <property type="term" value="F:acyltransferase activity, transferring groups other than amino-acyl groups"/>
    <property type="evidence" value="ECO:0007669"/>
    <property type="project" value="InterPro"/>
</dbReference>
<keyword evidence="6" id="KW-1185">Reference proteome</keyword>
<dbReference type="InterPro" id="IPR050832">
    <property type="entry name" value="Bact_Acetyltransf"/>
</dbReference>
<dbReference type="CDD" id="cd04301">
    <property type="entry name" value="NAT_SF"/>
    <property type="match status" value="1"/>
</dbReference>
<evidence type="ECO:0000256" key="3">
    <source>
        <dbReference type="SAM" id="SignalP"/>
    </source>
</evidence>
<evidence type="ECO:0000313" key="5">
    <source>
        <dbReference type="EMBL" id="TBN55499.1"/>
    </source>
</evidence>
<dbReference type="InterPro" id="IPR016181">
    <property type="entry name" value="Acyl_CoA_acyltransferase"/>
</dbReference>
<comment type="caution">
    <text evidence="5">The sequence shown here is derived from an EMBL/GenBank/DDBJ whole genome shotgun (WGS) entry which is preliminary data.</text>
</comment>
<name>A0A4Q9GM36_9MICO</name>
<evidence type="ECO:0000313" key="6">
    <source>
        <dbReference type="Proteomes" id="UP000294194"/>
    </source>
</evidence>
<dbReference type="Pfam" id="PF00583">
    <property type="entry name" value="Acetyltransf_1"/>
    <property type="match status" value="1"/>
</dbReference>
<organism evidence="5 6">
    <name type="scientific">Glaciihabitans arcticus</name>
    <dbReference type="NCBI Taxonomy" id="2668039"/>
    <lineage>
        <taxon>Bacteria</taxon>
        <taxon>Bacillati</taxon>
        <taxon>Actinomycetota</taxon>
        <taxon>Actinomycetes</taxon>
        <taxon>Micrococcales</taxon>
        <taxon>Microbacteriaceae</taxon>
        <taxon>Glaciihabitans</taxon>
    </lineage>
</organism>
<feature type="domain" description="N-acetyltransferase" evidence="4">
    <location>
        <begin position="3"/>
        <end position="175"/>
    </location>
</feature>
<keyword evidence="2" id="KW-0012">Acyltransferase</keyword>
<dbReference type="InterPro" id="IPR000182">
    <property type="entry name" value="GNAT_dom"/>
</dbReference>
<accession>A0A4Q9GM36</accession>
<evidence type="ECO:0000256" key="2">
    <source>
        <dbReference type="ARBA" id="ARBA00023315"/>
    </source>
</evidence>
<dbReference type="AlphaFoldDB" id="A0A4Q9GM36"/>
<protein>
    <submittedName>
        <fullName evidence="5">GNAT family N-acetyltransferase</fullName>
    </submittedName>
</protein>
<keyword evidence="3" id="KW-0732">Signal</keyword>
<keyword evidence="1 5" id="KW-0808">Transferase</keyword>
<dbReference type="SUPFAM" id="SSF55729">
    <property type="entry name" value="Acyl-CoA N-acyltransferases (Nat)"/>
    <property type="match status" value="1"/>
</dbReference>
<evidence type="ECO:0000256" key="1">
    <source>
        <dbReference type="ARBA" id="ARBA00022679"/>
    </source>
</evidence>
<evidence type="ECO:0000259" key="4">
    <source>
        <dbReference type="PROSITE" id="PS51186"/>
    </source>
</evidence>
<proteinExistence type="predicted"/>
<feature type="signal peptide" evidence="3">
    <location>
        <begin position="1"/>
        <end position="27"/>
    </location>
</feature>
<dbReference type="PANTHER" id="PTHR43877">
    <property type="entry name" value="AMINOALKYLPHOSPHONATE N-ACETYLTRANSFERASE-RELATED-RELATED"/>
    <property type="match status" value="1"/>
</dbReference>
<dbReference type="PROSITE" id="PS51186">
    <property type="entry name" value="GNAT"/>
    <property type="match status" value="1"/>
</dbReference>
<dbReference type="RefSeq" id="WP_130983070.1">
    <property type="nucleotide sequence ID" value="NZ_SISG01000002.1"/>
</dbReference>
<dbReference type="PROSITE" id="PS51257">
    <property type="entry name" value="PROKAR_LIPOPROTEIN"/>
    <property type="match status" value="1"/>
</dbReference>
<sequence>MTTIIRRAIRDDAALLHALAVATFALACPPGTTPEAIADFIGTHLSEARFGDYLADPARDLFIGEVDGTPAGYTMLVFAEPSDPDVASVVTVRPTAELSKVYVLEGFHGSGLARELVGATVDAARERGAASVWLGVNELNPNANRFYEKQGFERVGTKKFLVGERWEDDFVRTLEL</sequence>
<gene>
    <name evidence="5" type="ORF">EYE40_14970</name>
</gene>
<dbReference type="Gene3D" id="3.40.630.30">
    <property type="match status" value="1"/>
</dbReference>
<feature type="chain" id="PRO_5039100322" evidence="3">
    <location>
        <begin position="28"/>
        <end position="176"/>
    </location>
</feature>
<dbReference type="Proteomes" id="UP000294194">
    <property type="component" value="Unassembled WGS sequence"/>
</dbReference>